<dbReference type="EMBL" id="MU839833">
    <property type="protein sequence ID" value="KAK1755434.1"/>
    <property type="molecule type" value="Genomic_DNA"/>
</dbReference>
<feature type="transmembrane region" description="Helical" evidence="2">
    <location>
        <begin position="67"/>
        <end position="85"/>
    </location>
</feature>
<accession>A0AAJ0BDS6</accession>
<feature type="transmembrane region" description="Helical" evidence="2">
    <location>
        <begin position="97"/>
        <end position="120"/>
    </location>
</feature>
<gene>
    <name evidence="3" type="ORF">QBC47DRAFT_189311</name>
</gene>
<name>A0AAJ0BDS6_9PEZI</name>
<proteinExistence type="predicted"/>
<evidence type="ECO:0000313" key="4">
    <source>
        <dbReference type="Proteomes" id="UP001239445"/>
    </source>
</evidence>
<evidence type="ECO:0000256" key="1">
    <source>
        <dbReference type="SAM" id="MobiDB-lite"/>
    </source>
</evidence>
<dbReference type="Proteomes" id="UP001239445">
    <property type="component" value="Unassembled WGS sequence"/>
</dbReference>
<evidence type="ECO:0000256" key="2">
    <source>
        <dbReference type="SAM" id="Phobius"/>
    </source>
</evidence>
<evidence type="ECO:0000313" key="3">
    <source>
        <dbReference type="EMBL" id="KAK1755434.1"/>
    </source>
</evidence>
<dbReference type="AlphaFoldDB" id="A0AAJ0BDS6"/>
<comment type="caution">
    <text evidence="3">The sequence shown here is derived from an EMBL/GenBank/DDBJ whole genome shotgun (WGS) entry which is preliminary data.</text>
</comment>
<protein>
    <submittedName>
        <fullName evidence="3">Uncharacterized protein</fullName>
    </submittedName>
</protein>
<keyword evidence="4" id="KW-1185">Reference proteome</keyword>
<keyword evidence="2" id="KW-0812">Transmembrane</keyword>
<keyword evidence="2" id="KW-1133">Transmembrane helix</keyword>
<feature type="region of interest" description="Disordered" evidence="1">
    <location>
        <begin position="1"/>
        <end position="20"/>
    </location>
</feature>
<reference evidence="3" key="1">
    <citation type="submission" date="2023-06" db="EMBL/GenBank/DDBJ databases">
        <title>Genome-scale phylogeny and comparative genomics of the fungal order Sordariales.</title>
        <authorList>
            <consortium name="Lawrence Berkeley National Laboratory"/>
            <person name="Hensen N."/>
            <person name="Bonometti L."/>
            <person name="Westerberg I."/>
            <person name="Brannstrom I.O."/>
            <person name="Guillou S."/>
            <person name="Cros-Aarteil S."/>
            <person name="Calhoun S."/>
            <person name="Haridas S."/>
            <person name="Kuo A."/>
            <person name="Mondo S."/>
            <person name="Pangilinan J."/>
            <person name="Riley R."/>
            <person name="Labutti K."/>
            <person name="Andreopoulos B."/>
            <person name="Lipzen A."/>
            <person name="Chen C."/>
            <person name="Yanf M."/>
            <person name="Daum C."/>
            <person name="Ng V."/>
            <person name="Clum A."/>
            <person name="Steindorff A."/>
            <person name="Ohm R."/>
            <person name="Martin F."/>
            <person name="Silar P."/>
            <person name="Natvig D."/>
            <person name="Lalanne C."/>
            <person name="Gautier V."/>
            <person name="Ament-Velasquez S.L."/>
            <person name="Kruys A."/>
            <person name="Hutchinson M.I."/>
            <person name="Powell A.J."/>
            <person name="Barry K."/>
            <person name="Miller A.N."/>
            <person name="Grigoriev I.V."/>
            <person name="Debuchy R."/>
            <person name="Gladieux P."/>
            <person name="Thoren M.H."/>
            <person name="Johannesson H."/>
        </authorList>
    </citation>
    <scope>NUCLEOTIDE SEQUENCE</scope>
    <source>
        <strain evidence="3">PSN4</strain>
    </source>
</reference>
<organism evidence="3 4">
    <name type="scientific">Echria macrotheca</name>
    <dbReference type="NCBI Taxonomy" id="438768"/>
    <lineage>
        <taxon>Eukaryota</taxon>
        <taxon>Fungi</taxon>
        <taxon>Dikarya</taxon>
        <taxon>Ascomycota</taxon>
        <taxon>Pezizomycotina</taxon>
        <taxon>Sordariomycetes</taxon>
        <taxon>Sordariomycetidae</taxon>
        <taxon>Sordariales</taxon>
        <taxon>Schizotheciaceae</taxon>
        <taxon>Echria</taxon>
    </lineage>
</organism>
<sequence length="139" mass="15714">MHRLPIHHPTFDSERRGGGVVQTTGRQAADCKEWKTPGRDIHSAIPCMIGRTGRCICMHAGPGHNWVAFRTLFFSCVLLGTGSGCRAGYIKAPGRRFLGCSFLWMFQNFFSWFWAFLYFLGLTDRLLADDTLGFVCEVF</sequence>
<keyword evidence="2" id="KW-0472">Membrane</keyword>